<keyword evidence="2" id="KW-1185">Reference proteome</keyword>
<gene>
    <name evidence="1" type="ORF">GWK47_029344</name>
</gene>
<reference evidence="1" key="1">
    <citation type="submission" date="2020-07" db="EMBL/GenBank/DDBJ databases">
        <title>The High-quality genome of the commercially important snow crab, Chionoecetes opilio.</title>
        <authorList>
            <person name="Jeong J.-H."/>
            <person name="Ryu S."/>
        </authorList>
    </citation>
    <scope>NUCLEOTIDE SEQUENCE</scope>
    <source>
        <strain evidence="1">MADBK_172401_WGS</strain>
        <tissue evidence="1">Digestive gland</tissue>
    </source>
</reference>
<proteinExistence type="predicted"/>
<dbReference type="AlphaFoldDB" id="A0A8J5CRK3"/>
<organism evidence="1 2">
    <name type="scientific">Chionoecetes opilio</name>
    <name type="common">Atlantic snow crab</name>
    <name type="synonym">Cancer opilio</name>
    <dbReference type="NCBI Taxonomy" id="41210"/>
    <lineage>
        <taxon>Eukaryota</taxon>
        <taxon>Metazoa</taxon>
        <taxon>Ecdysozoa</taxon>
        <taxon>Arthropoda</taxon>
        <taxon>Crustacea</taxon>
        <taxon>Multicrustacea</taxon>
        <taxon>Malacostraca</taxon>
        <taxon>Eumalacostraca</taxon>
        <taxon>Eucarida</taxon>
        <taxon>Decapoda</taxon>
        <taxon>Pleocyemata</taxon>
        <taxon>Brachyura</taxon>
        <taxon>Eubrachyura</taxon>
        <taxon>Majoidea</taxon>
        <taxon>Majidae</taxon>
        <taxon>Chionoecetes</taxon>
    </lineage>
</organism>
<evidence type="ECO:0000313" key="1">
    <source>
        <dbReference type="EMBL" id="KAG0729918.1"/>
    </source>
</evidence>
<protein>
    <submittedName>
        <fullName evidence="1">Uncharacterized protein</fullName>
    </submittedName>
</protein>
<evidence type="ECO:0000313" key="2">
    <source>
        <dbReference type="Proteomes" id="UP000770661"/>
    </source>
</evidence>
<comment type="caution">
    <text evidence="1">The sequence shown here is derived from an EMBL/GenBank/DDBJ whole genome shotgun (WGS) entry which is preliminary data.</text>
</comment>
<dbReference type="EMBL" id="JACEEZ010000675">
    <property type="protein sequence ID" value="KAG0729918.1"/>
    <property type="molecule type" value="Genomic_DNA"/>
</dbReference>
<accession>A0A8J5CRK3</accession>
<name>A0A8J5CRK3_CHIOP</name>
<dbReference type="Proteomes" id="UP000770661">
    <property type="component" value="Unassembled WGS sequence"/>
</dbReference>
<sequence>MDMSLPRRESATSLRRSRANLLDCRVIVIASNVPVLRMECGWFSPCFNLFRCCHRYKELRENHREDFLVNLPLEKCRPFMSPRRKMDGEAGGYDIPRSWRDGYYLYILQGLLQRDDS</sequence>